<evidence type="ECO:0000256" key="7">
    <source>
        <dbReference type="ARBA" id="ARBA00023204"/>
    </source>
</evidence>
<protein>
    <recommendedName>
        <fullName evidence="8">PD-(D/E)XK endonuclease-like domain-containing protein</fullName>
    </recommendedName>
</protein>
<dbReference type="InterPro" id="IPR011604">
    <property type="entry name" value="PDDEXK-like_dom_sf"/>
</dbReference>
<evidence type="ECO:0000256" key="1">
    <source>
        <dbReference type="ARBA" id="ARBA00022741"/>
    </source>
</evidence>
<sequence length="278" mass="33652">MSHNGWLKDSNVLAKDAYRLKNLTNLEMFFGKIVHELIEKILKNFLENDTVPNEDSLNKIIKNQLNQGFWESMNSKLLWEMKPKHYTMFHEIYYEGKLMSEKIEEIKYRLNVCMKHFLASHTFQEIQSRNKTEVFEFEQFRSMKWNGIKVFIVMDMVYRDLENNKWIIVDWKTGKASDEDRGQLALYAKYLKDKFKLKDFSEIEVRNEYLLEGFHKTYKLTRHDIENINFVFELSNEKMSLLLEDPIENKPLDLENFEKTIYESKCMRCNFKELCEMY</sequence>
<proteinExistence type="predicted"/>
<dbReference type="GO" id="GO:0004386">
    <property type="term" value="F:helicase activity"/>
    <property type="evidence" value="ECO:0007669"/>
    <property type="project" value="UniProtKB-KW"/>
</dbReference>
<dbReference type="GO" id="GO:0003677">
    <property type="term" value="F:DNA binding"/>
    <property type="evidence" value="ECO:0007669"/>
    <property type="project" value="UniProtKB-KW"/>
</dbReference>
<evidence type="ECO:0000256" key="5">
    <source>
        <dbReference type="ARBA" id="ARBA00022840"/>
    </source>
</evidence>
<evidence type="ECO:0000256" key="4">
    <source>
        <dbReference type="ARBA" id="ARBA00022806"/>
    </source>
</evidence>
<keyword evidence="7" id="KW-0234">DNA repair</keyword>
<evidence type="ECO:0000256" key="6">
    <source>
        <dbReference type="ARBA" id="ARBA00023125"/>
    </source>
</evidence>
<keyword evidence="3" id="KW-0378">Hydrolase</keyword>
<dbReference type="AlphaFoldDB" id="A0A0U2ZCS9"/>
<evidence type="ECO:0000256" key="2">
    <source>
        <dbReference type="ARBA" id="ARBA00022763"/>
    </source>
</evidence>
<evidence type="ECO:0000313" key="10">
    <source>
        <dbReference type="Proteomes" id="UP000067683"/>
    </source>
</evidence>
<gene>
    <name evidence="9" type="ORF">AUC31_06845</name>
</gene>
<dbReference type="GO" id="GO:0005524">
    <property type="term" value="F:ATP binding"/>
    <property type="evidence" value="ECO:0007669"/>
    <property type="project" value="UniProtKB-KW"/>
</dbReference>
<keyword evidence="4" id="KW-0347">Helicase</keyword>
<keyword evidence="1" id="KW-0547">Nucleotide-binding</keyword>
<dbReference type="STRING" id="200991.AUC31_06845"/>
<dbReference type="Pfam" id="PF12705">
    <property type="entry name" value="PDDEXK_1"/>
    <property type="match status" value="1"/>
</dbReference>
<organism evidence="9 10">
    <name type="scientific">Planococcus rifietoensis</name>
    <dbReference type="NCBI Taxonomy" id="200991"/>
    <lineage>
        <taxon>Bacteria</taxon>
        <taxon>Bacillati</taxon>
        <taxon>Bacillota</taxon>
        <taxon>Bacilli</taxon>
        <taxon>Bacillales</taxon>
        <taxon>Caryophanaceae</taxon>
        <taxon>Planococcus</taxon>
    </lineage>
</organism>
<dbReference type="GO" id="GO:0006281">
    <property type="term" value="P:DNA repair"/>
    <property type="evidence" value="ECO:0007669"/>
    <property type="project" value="UniProtKB-KW"/>
</dbReference>
<dbReference type="KEGG" id="prt:AUC31_06845"/>
<keyword evidence="6" id="KW-0238">DNA-binding</keyword>
<dbReference type="GO" id="GO:0016787">
    <property type="term" value="F:hydrolase activity"/>
    <property type="evidence" value="ECO:0007669"/>
    <property type="project" value="UniProtKB-KW"/>
</dbReference>
<feature type="domain" description="PD-(D/E)XK endonuclease-like" evidence="8">
    <location>
        <begin position="29"/>
        <end position="276"/>
    </location>
</feature>
<evidence type="ECO:0000313" key="9">
    <source>
        <dbReference type="EMBL" id="ALS77004.1"/>
    </source>
</evidence>
<name>A0A0U2ZCS9_9BACL</name>
<dbReference type="InterPro" id="IPR038726">
    <property type="entry name" value="PDDEXK_AddAB-type"/>
</dbReference>
<dbReference type="EMBL" id="CP013659">
    <property type="protein sequence ID" value="ALS77004.1"/>
    <property type="molecule type" value="Genomic_DNA"/>
</dbReference>
<keyword evidence="10" id="KW-1185">Reference proteome</keyword>
<evidence type="ECO:0000259" key="8">
    <source>
        <dbReference type="Pfam" id="PF12705"/>
    </source>
</evidence>
<keyword evidence="2" id="KW-0227">DNA damage</keyword>
<dbReference type="Proteomes" id="UP000067683">
    <property type="component" value="Chromosome"/>
</dbReference>
<accession>A0A0U2ZCS9</accession>
<evidence type="ECO:0000256" key="3">
    <source>
        <dbReference type="ARBA" id="ARBA00022801"/>
    </source>
</evidence>
<reference evidence="9" key="1">
    <citation type="submission" date="2016-01" db="EMBL/GenBank/DDBJ databases">
        <title>Complete genome of Planococcus rifietoensis type strain M8.</title>
        <authorList>
            <person name="See-Too W.S."/>
        </authorList>
    </citation>
    <scope>NUCLEOTIDE SEQUENCE [LARGE SCALE GENOMIC DNA]</scope>
    <source>
        <strain evidence="9">M8</strain>
    </source>
</reference>
<dbReference type="Gene3D" id="3.90.320.10">
    <property type="match status" value="1"/>
</dbReference>
<keyword evidence="5" id="KW-0067">ATP-binding</keyword>